<sequence>MEKKAGEEGLTPSERIKLRLRPRTPVSAAPPPPLAPAQENPSPSSATGQVSSSPATQATGLSQPPALTSDPIPPPVTRSLEERHQHLAALRPLRKRIHPRFVPAFLAATENAAARYLADLLNEEHLLDILALVKGGLRGCGDGLPIAERLMAYPKVAWPEVIEQDRPPAAAAPTASAIVEKVHKHIINGNLSQAARTLSSDTGVLPLTDDVKSALALKHPVGPENPFPGPGPTAPCKLCKDDEWDSHFRQVLSTIPADTSGGPSGWSKPLLSLALRGERFRVFMKLLCTQLAHGAAPGRTTLGAALLIPLAKKDGGFGVGSSGGTEPIIRLGEHFADGTLKEFNCVMATDFSNAYNAADRTGIGDGIREHTGNLYRLASWRLGAETPLLIVQNGKVTVLQSLQGVPQGDPLSPLFFCIGARKTAALLQEFLGEDGFVVCYLDDWYIFGRNEEVLKGGLGFLEGLEMEGRSGGLRLNKDKCMTMRREDLRCWER</sequence>
<dbReference type="Proteomes" id="UP000078113">
    <property type="component" value="Unassembled WGS sequence"/>
</dbReference>
<accession>A0A8X7N152</accession>
<dbReference type="InterPro" id="IPR043128">
    <property type="entry name" value="Rev_trsase/Diguanyl_cyclase"/>
</dbReference>
<proteinExistence type="predicted"/>
<keyword evidence="4" id="KW-1185">Reference proteome</keyword>
<gene>
    <name evidence="3" type="ORF">A4X09_0g7335</name>
</gene>
<dbReference type="PROSITE" id="PS50878">
    <property type="entry name" value="RT_POL"/>
    <property type="match status" value="1"/>
</dbReference>
<feature type="compositionally biased region" description="Polar residues" evidence="1">
    <location>
        <begin position="44"/>
        <end position="66"/>
    </location>
</feature>
<dbReference type="EMBL" id="LWDG02000709">
    <property type="protein sequence ID" value="KAE8263021.1"/>
    <property type="molecule type" value="Genomic_DNA"/>
</dbReference>
<dbReference type="InterPro" id="IPR000477">
    <property type="entry name" value="RT_dom"/>
</dbReference>
<evidence type="ECO:0000313" key="4">
    <source>
        <dbReference type="Proteomes" id="UP000078113"/>
    </source>
</evidence>
<name>A0A8X7N152_9BASI</name>
<dbReference type="AlphaFoldDB" id="A0A8X7N152"/>
<protein>
    <recommendedName>
        <fullName evidence="2">Reverse transcriptase domain-containing protein</fullName>
    </recommendedName>
</protein>
<feature type="domain" description="Reverse transcriptase" evidence="2">
    <location>
        <begin position="236"/>
        <end position="493"/>
    </location>
</feature>
<reference evidence="3" key="2">
    <citation type="journal article" date="2019" name="IMA Fungus">
        <title>Genome sequencing and comparison of five Tilletia species to identify candidate genes for the detection of regulated species infecting wheat.</title>
        <authorList>
            <person name="Nguyen H.D.T."/>
            <person name="Sultana T."/>
            <person name="Kesanakurti P."/>
            <person name="Hambleton S."/>
        </authorList>
    </citation>
    <scope>NUCLEOTIDE SEQUENCE</scope>
    <source>
        <strain evidence="3">DAOMC 236422</strain>
    </source>
</reference>
<evidence type="ECO:0000259" key="2">
    <source>
        <dbReference type="PROSITE" id="PS50878"/>
    </source>
</evidence>
<feature type="region of interest" description="Disordered" evidence="1">
    <location>
        <begin position="1"/>
        <end position="77"/>
    </location>
</feature>
<reference evidence="3" key="1">
    <citation type="submission" date="2016-04" db="EMBL/GenBank/DDBJ databases">
        <authorList>
            <person name="Nguyen H.D."/>
            <person name="Samba Siva P."/>
            <person name="Cullis J."/>
            <person name="Levesque C.A."/>
            <person name="Hambleton S."/>
        </authorList>
    </citation>
    <scope>NUCLEOTIDE SEQUENCE</scope>
    <source>
        <strain evidence="3">DAOMC 236422</strain>
    </source>
</reference>
<comment type="caution">
    <text evidence="3">The sequence shown here is derived from an EMBL/GenBank/DDBJ whole genome shotgun (WGS) entry which is preliminary data.</text>
</comment>
<dbReference type="Pfam" id="PF00078">
    <property type="entry name" value="RVT_1"/>
    <property type="match status" value="1"/>
</dbReference>
<dbReference type="Gene3D" id="3.30.70.270">
    <property type="match status" value="1"/>
</dbReference>
<evidence type="ECO:0000313" key="3">
    <source>
        <dbReference type="EMBL" id="KAE8263021.1"/>
    </source>
</evidence>
<evidence type="ECO:0000256" key="1">
    <source>
        <dbReference type="SAM" id="MobiDB-lite"/>
    </source>
</evidence>
<organism evidence="3 4">
    <name type="scientific">Tilletia walkeri</name>
    <dbReference type="NCBI Taxonomy" id="117179"/>
    <lineage>
        <taxon>Eukaryota</taxon>
        <taxon>Fungi</taxon>
        <taxon>Dikarya</taxon>
        <taxon>Basidiomycota</taxon>
        <taxon>Ustilaginomycotina</taxon>
        <taxon>Exobasidiomycetes</taxon>
        <taxon>Tilletiales</taxon>
        <taxon>Tilletiaceae</taxon>
        <taxon>Tilletia</taxon>
    </lineage>
</organism>